<sequence>MIGLAAFLGFALTVIVFSGNTHGPDAFIASIHQHPGRWPSYLSFPVTLAMLATASVYRYVRRFRVISGTATVLIGVLPWPLLLLAVVGAGR</sequence>
<protein>
    <submittedName>
        <fullName evidence="2">Uncharacterized protein</fullName>
    </submittedName>
</protein>
<feature type="transmembrane region" description="Helical" evidence="1">
    <location>
        <begin position="72"/>
        <end position="90"/>
    </location>
</feature>
<keyword evidence="3" id="KW-1185">Reference proteome</keyword>
<accession>A0A542YGJ3</accession>
<evidence type="ECO:0000313" key="2">
    <source>
        <dbReference type="EMBL" id="TQL47197.1"/>
    </source>
</evidence>
<keyword evidence="1" id="KW-0812">Transmembrane</keyword>
<dbReference type="OrthoDB" id="9782418at2"/>
<name>A0A542YGJ3_9MICO</name>
<dbReference type="AlphaFoldDB" id="A0A542YGJ3"/>
<comment type="caution">
    <text evidence="2">The sequence shown here is derived from an EMBL/GenBank/DDBJ whole genome shotgun (WGS) entry which is preliminary data.</text>
</comment>
<evidence type="ECO:0000256" key="1">
    <source>
        <dbReference type="SAM" id="Phobius"/>
    </source>
</evidence>
<dbReference type="Proteomes" id="UP000317998">
    <property type="component" value="Unassembled WGS sequence"/>
</dbReference>
<reference evidence="2 3" key="1">
    <citation type="submission" date="2019-06" db="EMBL/GenBank/DDBJ databases">
        <title>Sequencing the genomes of 1000 actinobacteria strains.</title>
        <authorList>
            <person name="Klenk H.-P."/>
        </authorList>
    </citation>
    <scope>NUCLEOTIDE SEQUENCE [LARGE SCALE GENOMIC DNA]</scope>
    <source>
        <strain evidence="2 3">DSM 26477</strain>
    </source>
</reference>
<evidence type="ECO:0000313" key="3">
    <source>
        <dbReference type="Proteomes" id="UP000317998"/>
    </source>
</evidence>
<dbReference type="EMBL" id="VFOM01000001">
    <property type="protein sequence ID" value="TQL47197.1"/>
    <property type="molecule type" value="Genomic_DNA"/>
</dbReference>
<keyword evidence="1" id="KW-0472">Membrane</keyword>
<proteinExistence type="predicted"/>
<feature type="transmembrane region" description="Helical" evidence="1">
    <location>
        <begin position="42"/>
        <end position="60"/>
    </location>
</feature>
<dbReference type="RefSeq" id="WP_141879478.1">
    <property type="nucleotide sequence ID" value="NZ_VFOM01000001.1"/>
</dbReference>
<keyword evidence="1" id="KW-1133">Transmembrane helix</keyword>
<gene>
    <name evidence="2" type="ORF">FB562_0248</name>
</gene>
<organism evidence="2 3">
    <name type="scientific">Homoserinimonas aerilata</name>
    <dbReference type="NCBI Taxonomy" id="1162970"/>
    <lineage>
        <taxon>Bacteria</taxon>
        <taxon>Bacillati</taxon>
        <taxon>Actinomycetota</taxon>
        <taxon>Actinomycetes</taxon>
        <taxon>Micrococcales</taxon>
        <taxon>Microbacteriaceae</taxon>
        <taxon>Homoserinimonas</taxon>
    </lineage>
</organism>